<feature type="non-terminal residue" evidence="2">
    <location>
        <position position="1"/>
    </location>
</feature>
<comment type="caution">
    <text evidence="2">The sequence shown here is derived from an EMBL/GenBank/DDBJ whole genome shotgun (WGS) entry which is preliminary data.</text>
</comment>
<proteinExistence type="predicted"/>
<keyword evidence="3" id="KW-1185">Reference proteome</keyword>
<reference evidence="2 3" key="1">
    <citation type="submission" date="2019-01" db="EMBL/GenBank/DDBJ databases">
        <title>Draft genome sequences of the type strain Streptomyces sioyaensis DSM 40032 and its novel strain, TM32, a thermotolerant antibiotics-producing actinobacterium.</title>
        <authorList>
            <person name="Nakaew N."/>
            <person name="Lumyong S."/>
            <person name="Sloan W.T."/>
            <person name="Sungthong R."/>
        </authorList>
    </citation>
    <scope>NUCLEOTIDE SEQUENCE [LARGE SCALE GENOMIC DNA]</scope>
    <source>
        <strain evidence="2 3">DSM 40032</strain>
    </source>
</reference>
<evidence type="ECO:0000313" key="2">
    <source>
        <dbReference type="EMBL" id="RXS65582.1"/>
    </source>
</evidence>
<dbReference type="Proteomes" id="UP000289482">
    <property type="component" value="Unassembled WGS sequence"/>
</dbReference>
<protein>
    <submittedName>
        <fullName evidence="2">Uncharacterized protein</fullName>
    </submittedName>
</protein>
<organism evidence="2 3">
    <name type="scientific">Streptomyces sioyaensis</name>
    <dbReference type="NCBI Taxonomy" id="67364"/>
    <lineage>
        <taxon>Bacteria</taxon>
        <taxon>Bacillati</taxon>
        <taxon>Actinomycetota</taxon>
        <taxon>Actinomycetes</taxon>
        <taxon>Kitasatosporales</taxon>
        <taxon>Streptomycetaceae</taxon>
        <taxon>Streptomyces</taxon>
    </lineage>
</organism>
<feature type="compositionally biased region" description="Basic residues" evidence="1">
    <location>
        <begin position="1"/>
        <end position="16"/>
    </location>
</feature>
<feature type="compositionally biased region" description="Low complexity" evidence="1">
    <location>
        <begin position="96"/>
        <end position="109"/>
    </location>
</feature>
<feature type="compositionally biased region" description="Low complexity" evidence="1">
    <location>
        <begin position="36"/>
        <end position="45"/>
    </location>
</feature>
<dbReference type="AlphaFoldDB" id="A0A4Q1QRC4"/>
<feature type="region of interest" description="Disordered" evidence="1">
    <location>
        <begin position="1"/>
        <end position="126"/>
    </location>
</feature>
<evidence type="ECO:0000313" key="3">
    <source>
        <dbReference type="Proteomes" id="UP000289482"/>
    </source>
</evidence>
<dbReference type="EMBL" id="SDIF01000048">
    <property type="protein sequence ID" value="RXS65582.1"/>
    <property type="molecule type" value="Genomic_DNA"/>
</dbReference>
<gene>
    <name evidence="2" type="ORF">EST54_17950</name>
</gene>
<accession>A0A4Q1QRC4</accession>
<feature type="compositionally biased region" description="Basic and acidic residues" evidence="1">
    <location>
        <begin position="75"/>
        <end position="95"/>
    </location>
</feature>
<feature type="compositionally biased region" description="Gly residues" evidence="1">
    <location>
        <begin position="17"/>
        <end position="35"/>
    </location>
</feature>
<evidence type="ECO:0000256" key="1">
    <source>
        <dbReference type="SAM" id="MobiDB-lite"/>
    </source>
</evidence>
<sequence>HRPAGRLHRPRGRVPGRGRGGGGGGRRVGGAGGLPHRGAGVLPRRGGARAPRRVSGVGRGVGCGRRGRGRVRGLCVRDERRADAGTAQHRADQHGDIAAGGDQQQPGGAEHPALASSRGIDEDGAR</sequence>
<name>A0A4Q1QRC4_9ACTN</name>